<evidence type="ECO:0000256" key="2">
    <source>
        <dbReference type="ARBA" id="ARBA00022630"/>
    </source>
</evidence>
<name>A0AAD5WN21_9PEZI</name>
<evidence type="ECO:0000256" key="3">
    <source>
        <dbReference type="ARBA" id="ARBA00022827"/>
    </source>
</evidence>
<keyword evidence="2" id="KW-0285">Flavoprotein</keyword>
<dbReference type="SUPFAM" id="SSF51905">
    <property type="entry name" value="FAD/NAD(P)-binding domain"/>
    <property type="match status" value="1"/>
</dbReference>
<keyword evidence="4" id="KW-0560">Oxidoreductase</keyword>
<dbReference type="AlphaFoldDB" id="A0AAD5WN21"/>
<accession>A0AAD5WN21</accession>
<dbReference type="SUPFAM" id="SSF54373">
    <property type="entry name" value="FAD-linked reductases, C-terminal domain"/>
    <property type="match status" value="1"/>
</dbReference>
<dbReference type="GO" id="GO:0071949">
    <property type="term" value="F:FAD binding"/>
    <property type="evidence" value="ECO:0007669"/>
    <property type="project" value="InterPro"/>
</dbReference>
<dbReference type="InterPro" id="IPR036188">
    <property type="entry name" value="FAD/NAD-bd_sf"/>
</dbReference>
<keyword evidence="5" id="KW-0503">Monooxygenase</keyword>
<comment type="similarity">
    <text evidence="1">Belongs to the paxM FAD-dependent monooxygenase family.</text>
</comment>
<dbReference type="PRINTS" id="PR00420">
    <property type="entry name" value="RNGMNOXGNASE"/>
</dbReference>
<dbReference type="PANTHER" id="PTHR13789">
    <property type="entry name" value="MONOOXYGENASE"/>
    <property type="match status" value="1"/>
</dbReference>
<evidence type="ECO:0000256" key="4">
    <source>
        <dbReference type="ARBA" id="ARBA00023002"/>
    </source>
</evidence>
<evidence type="ECO:0000259" key="6">
    <source>
        <dbReference type="Pfam" id="PF01494"/>
    </source>
</evidence>
<organism evidence="7 8">
    <name type="scientific">Zalerion maritima</name>
    <dbReference type="NCBI Taxonomy" id="339359"/>
    <lineage>
        <taxon>Eukaryota</taxon>
        <taxon>Fungi</taxon>
        <taxon>Dikarya</taxon>
        <taxon>Ascomycota</taxon>
        <taxon>Pezizomycotina</taxon>
        <taxon>Sordariomycetes</taxon>
        <taxon>Lulworthiomycetidae</taxon>
        <taxon>Lulworthiales</taxon>
        <taxon>Lulworthiaceae</taxon>
        <taxon>Zalerion</taxon>
    </lineage>
</organism>
<protein>
    <recommendedName>
        <fullName evidence="6">FAD-binding domain-containing protein</fullName>
    </recommendedName>
</protein>
<evidence type="ECO:0000313" key="8">
    <source>
        <dbReference type="Proteomes" id="UP001201980"/>
    </source>
</evidence>
<dbReference type="GO" id="GO:0004497">
    <property type="term" value="F:monooxygenase activity"/>
    <property type="evidence" value="ECO:0007669"/>
    <property type="project" value="UniProtKB-KW"/>
</dbReference>
<evidence type="ECO:0000256" key="5">
    <source>
        <dbReference type="ARBA" id="ARBA00023033"/>
    </source>
</evidence>
<proteinExistence type="inferred from homology"/>
<dbReference type="Gene3D" id="3.50.50.60">
    <property type="entry name" value="FAD/NAD(P)-binding domain"/>
    <property type="match status" value="1"/>
</dbReference>
<dbReference type="EMBL" id="JAKWBI020000792">
    <property type="protein sequence ID" value="KAJ2892505.1"/>
    <property type="molecule type" value="Genomic_DNA"/>
</dbReference>
<keyword evidence="3" id="KW-0274">FAD</keyword>
<reference evidence="7" key="1">
    <citation type="submission" date="2022-07" db="EMBL/GenBank/DDBJ databases">
        <title>Draft genome sequence of Zalerion maritima ATCC 34329, a (micro)plastics degrading marine fungus.</title>
        <authorList>
            <person name="Paco A."/>
            <person name="Goncalves M.F.M."/>
            <person name="Rocha-Santos T.A.P."/>
            <person name="Alves A."/>
        </authorList>
    </citation>
    <scope>NUCLEOTIDE SEQUENCE</scope>
    <source>
        <strain evidence="7">ATCC 34329</strain>
    </source>
</reference>
<dbReference type="Pfam" id="PF01494">
    <property type="entry name" value="FAD_binding_3"/>
    <property type="match status" value="1"/>
</dbReference>
<dbReference type="Proteomes" id="UP001201980">
    <property type="component" value="Unassembled WGS sequence"/>
</dbReference>
<dbReference type="InterPro" id="IPR050493">
    <property type="entry name" value="FAD-dep_Monooxygenase_BioMet"/>
</dbReference>
<comment type="caution">
    <text evidence="7">The sequence shown here is derived from an EMBL/GenBank/DDBJ whole genome shotgun (WGS) entry which is preliminary data.</text>
</comment>
<sequence>MASDGLKVTIIGGGLAGALAARVLRENHSVTVLERAREAVEAGAAINVGPNGTRILSELNFDPKKVGSIAVGTTRTWDKEGNKLQEMDVNFEEEYGAPWYFQHRADLRAEFLRLASAPSDELGIKGQPAVIRFGENVVDVDVESGIVTLASGEKIDSDLVVAADGVKSMVRPLIVGDKAFETARPSGLSAFRFTLPREEALQVSPEIRILDKSKPAMLEMVFAFDPSKRSVVMYPCRNYELLNIVVIAPDTILKAEATEFWSAPGDREEMLSCFEDYPSWVLDLLKLGKDMKLWQLRDQDPLPSYIKGRTVLIGDAAHAMTPHQGQGGTQAVEDAEGFRLFNQAGVSRDHVSEILADFDSVRRPRASQIQDNTRKAAEKRTAEDAYYFAKYNWTYPGIVEGLRRFMKFHILPSVKVTGAVNTPLSKVVAWRYLVPGRGTSYTTQIVSTKHGESNRPSGGGGRVLESTLNRENIRTSARDAILWRPAQ</sequence>
<dbReference type="PANTHER" id="PTHR13789:SF314">
    <property type="entry name" value="FAD-BINDING DOMAIN-CONTAINING PROTEIN"/>
    <property type="match status" value="1"/>
</dbReference>
<gene>
    <name evidence="7" type="ORF">MKZ38_009697</name>
</gene>
<dbReference type="InterPro" id="IPR002938">
    <property type="entry name" value="FAD-bd"/>
</dbReference>
<evidence type="ECO:0000313" key="7">
    <source>
        <dbReference type="EMBL" id="KAJ2892505.1"/>
    </source>
</evidence>
<evidence type="ECO:0000256" key="1">
    <source>
        <dbReference type="ARBA" id="ARBA00007992"/>
    </source>
</evidence>
<keyword evidence="8" id="KW-1185">Reference proteome</keyword>
<feature type="domain" description="FAD-binding" evidence="6">
    <location>
        <begin position="7"/>
        <end position="372"/>
    </location>
</feature>